<dbReference type="Pfam" id="PF04309">
    <property type="entry name" value="G3P_antiterm"/>
    <property type="match status" value="1"/>
</dbReference>
<sequence>MNTEQLLEQNPVIAAVKNKEQLELAINSQIEIIFVLFGDIMNIKEISNIIAAKNKIGIVHIDLIEGLSANREVVMRYIKEETKFKGIISTKAQVVKLASKYDLLGVQRVFVFDTLSLASVKNHVISECDAVEVLPGVIPKVLQIIAGYSNKPLVAGGLIETKEEVMQALSSGAACVSTTKKEIWNM</sequence>
<comment type="caution">
    <text evidence="1">The sequence shown here is derived from an EMBL/GenBank/DDBJ whole genome shotgun (WGS) entry which is preliminary data.</text>
</comment>
<accession>A0ABW8THQ4</accession>
<dbReference type="SUPFAM" id="SSF110391">
    <property type="entry name" value="GlpP-like"/>
    <property type="match status" value="1"/>
</dbReference>
<reference evidence="1 2" key="1">
    <citation type="submission" date="2024-11" db="EMBL/GenBank/DDBJ databases">
        <authorList>
            <person name="Heng Y.C."/>
            <person name="Lim A.C.H."/>
            <person name="Lee J.K.Y."/>
            <person name="Kittelmann S."/>
        </authorList>
    </citation>
    <scope>NUCLEOTIDE SEQUENCE [LARGE SCALE GENOMIC DNA]</scope>
    <source>
        <strain evidence="1 2">WILCCON 0114</strain>
    </source>
</reference>
<dbReference type="PIRSF" id="PIRSF016897">
    <property type="entry name" value="GlpP"/>
    <property type="match status" value="1"/>
</dbReference>
<dbReference type="PANTHER" id="PTHR35787:SF1">
    <property type="entry name" value="GLYCEROL UPTAKE OPERON ANTITERMINATOR REGULATORY PROTEIN"/>
    <property type="match status" value="1"/>
</dbReference>
<dbReference type="Gene3D" id="3.20.20.70">
    <property type="entry name" value="Aldolase class I"/>
    <property type="match status" value="1"/>
</dbReference>
<dbReference type="InterPro" id="IPR013785">
    <property type="entry name" value="Aldolase_TIM"/>
</dbReference>
<dbReference type="RefSeq" id="WP_406788665.1">
    <property type="nucleotide sequence ID" value="NZ_JBJIAA010000014.1"/>
</dbReference>
<dbReference type="EMBL" id="JBJIAA010000014">
    <property type="protein sequence ID" value="MFL0252013.1"/>
    <property type="molecule type" value="Genomic_DNA"/>
</dbReference>
<keyword evidence="2" id="KW-1185">Reference proteome</keyword>
<dbReference type="Proteomes" id="UP001623592">
    <property type="component" value="Unassembled WGS sequence"/>
</dbReference>
<gene>
    <name evidence="1" type="ORF">ACJDT4_16455</name>
</gene>
<evidence type="ECO:0000313" key="2">
    <source>
        <dbReference type="Proteomes" id="UP001623592"/>
    </source>
</evidence>
<evidence type="ECO:0000313" key="1">
    <source>
        <dbReference type="EMBL" id="MFL0252013.1"/>
    </source>
</evidence>
<dbReference type="PANTHER" id="PTHR35787">
    <property type="entry name" value="GLYCEROL UPTAKE OPERON ANTITERMINATOR REGULATORY PROTEIN"/>
    <property type="match status" value="1"/>
</dbReference>
<proteinExistence type="predicted"/>
<protein>
    <submittedName>
        <fullName evidence="1">Glycerol-3-phosphate responsive antiterminator</fullName>
    </submittedName>
</protein>
<dbReference type="InterPro" id="IPR006699">
    <property type="entry name" value="GlpP"/>
</dbReference>
<organism evidence="1 2">
    <name type="scientific">Clostridium neuense</name>
    <dbReference type="NCBI Taxonomy" id="1728934"/>
    <lineage>
        <taxon>Bacteria</taxon>
        <taxon>Bacillati</taxon>
        <taxon>Bacillota</taxon>
        <taxon>Clostridia</taxon>
        <taxon>Eubacteriales</taxon>
        <taxon>Clostridiaceae</taxon>
        <taxon>Clostridium</taxon>
    </lineage>
</organism>
<name>A0ABW8THQ4_9CLOT</name>